<dbReference type="Gramene" id="CDP12643">
    <property type="protein sequence ID" value="CDP12643"/>
    <property type="gene ID" value="GSCOC_T00036346001"/>
</dbReference>
<dbReference type="EMBL" id="HG739152">
    <property type="protein sequence ID" value="CDP12643.1"/>
    <property type="molecule type" value="Genomic_DNA"/>
</dbReference>
<dbReference type="GO" id="GO:0003700">
    <property type="term" value="F:DNA-binding transcription factor activity"/>
    <property type="evidence" value="ECO:0007669"/>
    <property type="project" value="InterPro"/>
</dbReference>
<dbReference type="InParanoid" id="A0A068UYD4"/>
<accession>A0A068UYD4</accession>
<protein>
    <recommendedName>
        <fullName evidence="1">K-box domain-containing protein</fullName>
    </recommendedName>
</protein>
<reference evidence="3" key="1">
    <citation type="journal article" date="2014" name="Science">
        <title>The coffee genome provides insight into the convergent evolution of caffeine biosynthesis.</title>
        <authorList>
            <person name="Denoeud F."/>
            <person name="Carretero-Paulet L."/>
            <person name="Dereeper A."/>
            <person name="Droc G."/>
            <person name="Guyot R."/>
            <person name="Pietrella M."/>
            <person name="Zheng C."/>
            <person name="Alberti A."/>
            <person name="Anthony F."/>
            <person name="Aprea G."/>
            <person name="Aury J.M."/>
            <person name="Bento P."/>
            <person name="Bernard M."/>
            <person name="Bocs S."/>
            <person name="Campa C."/>
            <person name="Cenci A."/>
            <person name="Combes M.C."/>
            <person name="Crouzillat D."/>
            <person name="Da Silva C."/>
            <person name="Daddiego L."/>
            <person name="De Bellis F."/>
            <person name="Dussert S."/>
            <person name="Garsmeur O."/>
            <person name="Gayraud T."/>
            <person name="Guignon V."/>
            <person name="Jahn K."/>
            <person name="Jamilloux V."/>
            <person name="Joet T."/>
            <person name="Labadie K."/>
            <person name="Lan T."/>
            <person name="Leclercq J."/>
            <person name="Lepelley M."/>
            <person name="Leroy T."/>
            <person name="Li L.T."/>
            <person name="Librado P."/>
            <person name="Lopez L."/>
            <person name="Munoz A."/>
            <person name="Noel B."/>
            <person name="Pallavicini A."/>
            <person name="Perrotta G."/>
            <person name="Poncet V."/>
            <person name="Pot D."/>
            <person name="Priyono X."/>
            <person name="Rigoreau M."/>
            <person name="Rouard M."/>
            <person name="Rozas J."/>
            <person name="Tranchant-Dubreuil C."/>
            <person name="VanBuren R."/>
            <person name="Zhang Q."/>
            <person name="Andrade A.C."/>
            <person name="Argout X."/>
            <person name="Bertrand B."/>
            <person name="de Kochko A."/>
            <person name="Graziosi G."/>
            <person name="Henry R.J."/>
            <person name="Jayarama X."/>
            <person name="Ming R."/>
            <person name="Nagai C."/>
            <person name="Rounsley S."/>
            <person name="Sankoff D."/>
            <person name="Giuliano G."/>
            <person name="Albert V.A."/>
            <person name="Wincker P."/>
            <person name="Lashermes P."/>
        </authorList>
    </citation>
    <scope>NUCLEOTIDE SEQUENCE [LARGE SCALE GENOMIC DNA]</scope>
    <source>
        <strain evidence="3">cv. DH200-94</strain>
    </source>
</reference>
<name>A0A068UYD4_COFCA</name>
<dbReference type="PhylomeDB" id="A0A068UYD4"/>
<gene>
    <name evidence="2" type="ORF">GSCOC_T00036346001</name>
</gene>
<feature type="domain" description="K-box" evidence="1">
    <location>
        <begin position="9"/>
        <end position="88"/>
    </location>
</feature>
<organism evidence="2 3">
    <name type="scientific">Coffea canephora</name>
    <name type="common">Robusta coffee</name>
    <dbReference type="NCBI Taxonomy" id="49390"/>
    <lineage>
        <taxon>Eukaryota</taxon>
        <taxon>Viridiplantae</taxon>
        <taxon>Streptophyta</taxon>
        <taxon>Embryophyta</taxon>
        <taxon>Tracheophyta</taxon>
        <taxon>Spermatophyta</taxon>
        <taxon>Magnoliopsida</taxon>
        <taxon>eudicotyledons</taxon>
        <taxon>Gunneridae</taxon>
        <taxon>Pentapetalae</taxon>
        <taxon>asterids</taxon>
        <taxon>lamiids</taxon>
        <taxon>Gentianales</taxon>
        <taxon>Rubiaceae</taxon>
        <taxon>Ixoroideae</taxon>
        <taxon>Gardenieae complex</taxon>
        <taxon>Bertiereae - Coffeeae clade</taxon>
        <taxon>Coffeeae</taxon>
        <taxon>Coffea</taxon>
    </lineage>
</organism>
<dbReference type="Proteomes" id="UP000295252">
    <property type="component" value="Chromosome XI"/>
</dbReference>
<evidence type="ECO:0000313" key="3">
    <source>
        <dbReference type="Proteomes" id="UP000295252"/>
    </source>
</evidence>
<keyword evidence="3" id="KW-1185">Reference proteome</keyword>
<evidence type="ECO:0000259" key="1">
    <source>
        <dbReference type="Pfam" id="PF01486"/>
    </source>
</evidence>
<evidence type="ECO:0000313" key="2">
    <source>
        <dbReference type="EMBL" id="CDP12643.1"/>
    </source>
</evidence>
<dbReference type="InterPro" id="IPR002487">
    <property type="entry name" value="TF_Kbox"/>
</dbReference>
<dbReference type="GO" id="GO:0005634">
    <property type="term" value="C:nucleus"/>
    <property type="evidence" value="ECO:0007669"/>
    <property type="project" value="InterPro"/>
</dbReference>
<dbReference type="Pfam" id="PF01486">
    <property type="entry name" value="K-box"/>
    <property type="match status" value="1"/>
</dbReference>
<proteinExistence type="predicted"/>
<sequence>MLSLLVFVQYFEEEVAILRNKVQLLEETKRLKFLRDGLDASSLDELQQIEDQLEKSLSIYSLLFWERIYQLKEEEKFLKKENAELQEKAGYSCYS</sequence>
<dbReference type="AlphaFoldDB" id="A0A068UYD4"/>